<proteinExistence type="predicted"/>
<evidence type="ECO:0000313" key="2">
    <source>
        <dbReference type="EMBL" id="VFK15655.1"/>
    </source>
</evidence>
<sequence>MPCPPMRPANTPEKALSKSPPSVDGPLRFSSRFRAAVAGSSMRAPLTMMEGTIKASSRSSPQVAMANNRVGRNSNKGFFEIMGLTINSVLPCKLLAGCIP</sequence>
<protein>
    <submittedName>
        <fullName evidence="2">Uncharacterized protein</fullName>
    </submittedName>
</protein>
<gene>
    <name evidence="2" type="ORF">BECKLPF1236A_GA0070988_101303</name>
</gene>
<reference evidence="2" key="1">
    <citation type="submission" date="2019-02" db="EMBL/GenBank/DDBJ databases">
        <authorList>
            <person name="Gruber-Vodicka R. H."/>
            <person name="Seah K. B. B."/>
        </authorList>
    </citation>
    <scope>NUCLEOTIDE SEQUENCE</scope>
    <source>
        <strain evidence="2">BECK_S312</strain>
    </source>
</reference>
<evidence type="ECO:0000256" key="1">
    <source>
        <dbReference type="SAM" id="MobiDB-lite"/>
    </source>
</evidence>
<organism evidence="2">
    <name type="scientific">Candidatus Kentrum sp. LPFa</name>
    <dbReference type="NCBI Taxonomy" id="2126335"/>
    <lineage>
        <taxon>Bacteria</taxon>
        <taxon>Pseudomonadati</taxon>
        <taxon>Pseudomonadota</taxon>
        <taxon>Gammaproteobacteria</taxon>
        <taxon>Candidatus Kentrum</taxon>
    </lineage>
</organism>
<dbReference type="EMBL" id="CAADFM010000130">
    <property type="protein sequence ID" value="VFK15655.1"/>
    <property type="molecule type" value="Genomic_DNA"/>
</dbReference>
<dbReference type="AlphaFoldDB" id="A0A450WF70"/>
<accession>A0A450WF70</accession>
<name>A0A450WF70_9GAMM</name>
<feature type="region of interest" description="Disordered" evidence="1">
    <location>
        <begin position="1"/>
        <end position="25"/>
    </location>
</feature>